<feature type="domain" description="Mur ligase N-terminal catalytic" evidence="15">
    <location>
        <begin position="22"/>
        <end position="117"/>
    </location>
</feature>
<keyword evidence="6 14" id="KW-0132">Cell division</keyword>
<comment type="pathway">
    <text evidence="2 14">Cell wall biogenesis; peptidoglycan biosynthesis.</text>
</comment>
<evidence type="ECO:0000313" key="19">
    <source>
        <dbReference type="Proteomes" id="UP000230859"/>
    </source>
</evidence>
<dbReference type="GO" id="GO:0005737">
    <property type="term" value="C:cytoplasm"/>
    <property type="evidence" value="ECO:0007669"/>
    <property type="project" value="UniProtKB-SubCell"/>
</dbReference>
<evidence type="ECO:0000259" key="16">
    <source>
        <dbReference type="Pfam" id="PF02875"/>
    </source>
</evidence>
<evidence type="ECO:0000256" key="9">
    <source>
        <dbReference type="ARBA" id="ARBA00022960"/>
    </source>
</evidence>
<dbReference type="Gene3D" id="3.90.190.20">
    <property type="entry name" value="Mur ligase, C-terminal domain"/>
    <property type="match status" value="1"/>
</dbReference>
<comment type="catalytic activity">
    <reaction evidence="13 14">
        <text>UDP-N-acetyl-alpha-D-muramate + L-alanine + ATP = UDP-N-acetyl-alpha-D-muramoyl-L-alanine + ADP + phosphate + H(+)</text>
        <dbReference type="Rhea" id="RHEA:23372"/>
        <dbReference type="ChEBI" id="CHEBI:15378"/>
        <dbReference type="ChEBI" id="CHEBI:30616"/>
        <dbReference type="ChEBI" id="CHEBI:43474"/>
        <dbReference type="ChEBI" id="CHEBI:57972"/>
        <dbReference type="ChEBI" id="CHEBI:70757"/>
        <dbReference type="ChEBI" id="CHEBI:83898"/>
        <dbReference type="ChEBI" id="CHEBI:456216"/>
        <dbReference type="EC" id="6.3.2.8"/>
    </reaction>
</comment>
<keyword evidence="8 14" id="KW-0067">ATP-binding</keyword>
<evidence type="ECO:0000259" key="15">
    <source>
        <dbReference type="Pfam" id="PF01225"/>
    </source>
</evidence>
<evidence type="ECO:0000256" key="4">
    <source>
        <dbReference type="ARBA" id="ARBA00022490"/>
    </source>
</evidence>
<dbReference type="SUPFAM" id="SSF53244">
    <property type="entry name" value="MurD-like peptide ligases, peptide-binding domain"/>
    <property type="match status" value="1"/>
</dbReference>
<dbReference type="InterPro" id="IPR036615">
    <property type="entry name" value="Mur_ligase_C_dom_sf"/>
</dbReference>
<comment type="similarity">
    <text evidence="14">Belongs to the MurCDEF family.</text>
</comment>
<evidence type="ECO:0000256" key="14">
    <source>
        <dbReference type="HAMAP-Rule" id="MF_00046"/>
    </source>
</evidence>
<evidence type="ECO:0000256" key="12">
    <source>
        <dbReference type="ARBA" id="ARBA00023316"/>
    </source>
</evidence>
<dbReference type="GO" id="GO:0009252">
    <property type="term" value="P:peptidoglycan biosynthetic process"/>
    <property type="evidence" value="ECO:0007669"/>
    <property type="project" value="UniProtKB-UniRule"/>
</dbReference>
<dbReference type="Proteomes" id="UP000230859">
    <property type="component" value="Unassembled WGS sequence"/>
</dbReference>
<dbReference type="InterPro" id="IPR036565">
    <property type="entry name" value="Mur-like_cat_sf"/>
</dbReference>
<keyword evidence="12 14" id="KW-0961">Cell wall biogenesis/degradation</keyword>
<dbReference type="UniPathway" id="UPA00219"/>
<dbReference type="GO" id="GO:0008763">
    <property type="term" value="F:UDP-N-acetylmuramate-L-alanine ligase activity"/>
    <property type="evidence" value="ECO:0007669"/>
    <property type="project" value="UniProtKB-UniRule"/>
</dbReference>
<keyword evidence="7 14" id="KW-0547">Nucleotide-binding</keyword>
<evidence type="ECO:0000256" key="13">
    <source>
        <dbReference type="ARBA" id="ARBA00047833"/>
    </source>
</evidence>
<dbReference type="InterPro" id="IPR005758">
    <property type="entry name" value="UDP-N-AcMur_Ala_ligase_MurC"/>
</dbReference>
<keyword evidence="4 14" id="KW-0963">Cytoplasm</keyword>
<comment type="subcellular location">
    <subcellularLocation>
        <location evidence="1 14">Cytoplasm</location>
    </subcellularLocation>
</comment>
<evidence type="ECO:0000313" key="18">
    <source>
        <dbReference type="EMBL" id="PIQ86285.1"/>
    </source>
</evidence>
<dbReference type="InterPro" id="IPR000713">
    <property type="entry name" value="Mur_ligase_N"/>
</dbReference>
<proteinExistence type="inferred from homology"/>
<dbReference type="GO" id="GO:0008360">
    <property type="term" value="P:regulation of cell shape"/>
    <property type="evidence" value="ECO:0007669"/>
    <property type="project" value="UniProtKB-KW"/>
</dbReference>
<comment type="function">
    <text evidence="14">Cell wall formation.</text>
</comment>
<evidence type="ECO:0000256" key="6">
    <source>
        <dbReference type="ARBA" id="ARBA00022618"/>
    </source>
</evidence>
<dbReference type="InterPro" id="IPR004101">
    <property type="entry name" value="Mur_ligase_C"/>
</dbReference>
<keyword evidence="5 14" id="KW-0436">Ligase</keyword>
<evidence type="ECO:0000256" key="7">
    <source>
        <dbReference type="ARBA" id="ARBA00022741"/>
    </source>
</evidence>
<dbReference type="GO" id="GO:0071555">
    <property type="term" value="P:cell wall organization"/>
    <property type="evidence" value="ECO:0007669"/>
    <property type="project" value="UniProtKB-KW"/>
</dbReference>
<dbReference type="NCBIfam" id="TIGR01082">
    <property type="entry name" value="murC"/>
    <property type="match status" value="1"/>
</dbReference>
<dbReference type="Pfam" id="PF01225">
    <property type="entry name" value="Mur_ligase"/>
    <property type="match status" value="1"/>
</dbReference>
<evidence type="ECO:0000256" key="10">
    <source>
        <dbReference type="ARBA" id="ARBA00022984"/>
    </source>
</evidence>
<name>A0A2H0LS24_9BACT</name>
<gene>
    <name evidence="14 18" type="primary">murC</name>
    <name evidence="18" type="ORF">COV74_05315</name>
</gene>
<dbReference type="Pfam" id="PF02875">
    <property type="entry name" value="Mur_ligase_C"/>
    <property type="match status" value="1"/>
</dbReference>
<dbReference type="EC" id="6.3.2.8" evidence="3 14"/>
<dbReference type="PANTHER" id="PTHR43445:SF3">
    <property type="entry name" value="UDP-N-ACETYLMURAMATE--L-ALANINE LIGASE"/>
    <property type="match status" value="1"/>
</dbReference>
<protein>
    <recommendedName>
        <fullName evidence="3 14">UDP-N-acetylmuramate--L-alanine ligase</fullName>
        <ecNumber evidence="3 14">6.3.2.8</ecNumber>
    </recommendedName>
    <alternativeName>
        <fullName evidence="14">UDP-N-acetylmuramoyl-L-alanine synthetase</fullName>
    </alternativeName>
</protein>
<sequence>MTATAQTDVKLQDLLKAGNRAYLIGIGGVGMSGLAKVLKSRGLHVAGSDQQESETTRDLIQSGIPVYIGHDLNHVHHHDFAIYSSAITISNQERRETILRGIPSFHRADVLSALMNQSISIAVTGTHGKTTTSAMLSTTLTLAGLKPTCLIGGKVKNFGTNIKLGDPHFMVAEVDESDKSHLLYRPDYLVLTNLEEDHLDIYENFDNLKQSFVELLKKVGNSSHIIYSGHDVCLKELVQVVSKKTSFGLSKQFDYGAENITIQNLRTQFDLFELGQRFTRVTLQVAGKHNVMNALATVATLRVFGLSMAKITQYLSEFVGVKRRLDVILSLPQITVIDDYAHHPTEIAASLQAIKTLQQKPLVAVFQPHRYSRMQHIGHQFPKVLALADRVIITDIYAAGETNTYETHAQDLEQMMKSADYPNAVYVPKNELIDYLVKNTGLEGVMAFIGAGDITEVAHEFADRITNPDPV</sequence>
<evidence type="ECO:0000256" key="1">
    <source>
        <dbReference type="ARBA" id="ARBA00004496"/>
    </source>
</evidence>
<evidence type="ECO:0000256" key="3">
    <source>
        <dbReference type="ARBA" id="ARBA00012211"/>
    </source>
</evidence>
<accession>A0A2H0LS24</accession>
<feature type="domain" description="Mur ligase central" evidence="17">
    <location>
        <begin position="123"/>
        <end position="300"/>
    </location>
</feature>
<dbReference type="Gene3D" id="3.40.50.720">
    <property type="entry name" value="NAD(P)-binding Rossmann-like Domain"/>
    <property type="match status" value="1"/>
</dbReference>
<feature type="binding site" evidence="14">
    <location>
        <begin position="125"/>
        <end position="131"/>
    </location>
    <ligand>
        <name>ATP</name>
        <dbReference type="ChEBI" id="CHEBI:30616"/>
    </ligand>
</feature>
<feature type="domain" description="Mur ligase C-terminal" evidence="16">
    <location>
        <begin position="323"/>
        <end position="443"/>
    </location>
</feature>
<evidence type="ECO:0000256" key="11">
    <source>
        <dbReference type="ARBA" id="ARBA00023306"/>
    </source>
</evidence>
<evidence type="ECO:0000256" key="8">
    <source>
        <dbReference type="ARBA" id="ARBA00022840"/>
    </source>
</evidence>
<dbReference type="InterPro" id="IPR050061">
    <property type="entry name" value="MurCDEF_pg_biosynth"/>
</dbReference>
<dbReference type="PANTHER" id="PTHR43445">
    <property type="entry name" value="UDP-N-ACETYLMURAMATE--L-ALANINE LIGASE-RELATED"/>
    <property type="match status" value="1"/>
</dbReference>
<dbReference type="GO" id="GO:0051301">
    <property type="term" value="P:cell division"/>
    <property type="evidence" value="ECO:0007669"/>
    <property type="project" value="UniProtKB-KW"/>
</dbReference>
<dbReference type="EMBL" id="PCVY01000047">
    <property type="protein sequence ID" value="PIQ86285.1"/>
    <property type="molecule type" value="Genomic_DNA"/>
</dbReference>
<dbReference type="SUPFAM" id="SSF51984">
    <property type="entry name" value="MurCD N-terminal domain"/>
    <property type="match status" value="1"/>
</dbReference>
<reference evidence="18 19" key="1">
    <citation type="submission" date="2017-09" db="EMBL/GenBank/DDBJ databases">
        <title>Depth-based differentiation of microbial function through sediment-hosted aquifers and enrichment of novel symbionts in the deep terrestrial subsurface.</title>
        <authorList>
            <person name="Probst A.J."/>
            <person name="Ladd B."/>
            <person name="Jarett J.K."/>
            <person name="Geller-Mcgrath D.E."/>
            <person name="Sieber C.M."/>
            <person name="Emerson J.B."/>
            <person name="Anantharaman K."/>
            <person name="Thomas B.C."/>
            <person name="Malmstrom R."/>
            <person name="Stieglmeier M."/>
            <person name="Klingl A."/>
            <person name="Woyke T."/>
            <person name="Ryan C.M."/>
            <person name="Banfield J.F."/>
        </authorList>
    </citation>
    <scope>NUCLEOTIDE SEQUENCE [LARGE SCALE GENOMIC DNA]</scope>
    <source>
        <strain evidence="18">CG11_big_fil_rev_8_21_14_0_20_45_26</strain>
    </source>
</reference>
<organism evidence="18 19">
    <name type="scientific">Candidatus Abzuiibacterium crystallinum</name>
    <dbReference type="NCBI Taxonomy" id="1974748"/>
    <lineage>
        <taxon>Bacteria</taxon>
        <taxon>Pseudomonadati</taxon>
        <taxon>Candidatus Omnitrophota</taxon>
        <taxon>Candidatus Abzuiibacterium</taxon>
    </lineage>
</organism>
<dbReference type="AlphaFoldDB" id="A0A2H0LS24"/>
<dbReference type="HAMAP" id="MF_00046">
    <property type="entry name" value="MurC"/>
    <property type="match status" value="1"/>
</dbReference>
<keyword evidence="9 14" id="KW-0133">Cell shape</keyword>
<keyword evidence="10 14" id="KW-0573">Peptidoglycan synthesis</keyword>
<evidence type="ECO:0000259" key="17">
    <source>
        <dbReference type="Pfam" id="PF08245"/>
    </source>
</evidence>
<dbReference type="GO" id="GO:0005524">
    <property type="term" value="F:ATP binding"/>
    <property type="evidence" value="ECO:0007669"/>
    <property type="project" value="UniProtKB-UniRule"/>
</dbReference>
<dbReference type="Gene3D" id="3.40.1190.10">
    <property type="entry name" value="Mur-like, catalytic domain"/>
    <property type="match status" value="1"/>
</dbReference>
<evidence type="ECO:0000256" key="5">
    <source>
        <dbReference type="ARBA" id="ARBA00022598"/>
    </source>
</evidence>
<dbReference type="SUPFAM" id="SSF53623">
    <property type="entry name" value="MurD-like peptide ligases, catalytic domain"/>
    <property type="match status" value="1"/>
</dbReference>
<comment type="caution">
    <text evidence="18">The sequence shown here is derived from an EMBL/GenBank/DDBJ whole genome shotgun (WGS) entry which is preliminary data.</text>
</comment>
<evidence type="ECO:0000256" key="2">
    <source>
        <dbReference type="ARBA" id="ARBA00004752"/>
    </source>
</evidence>
<keyword evidence="11 14" id="KW-0131">Cell cycle</keyword>
<dbReference type="InterPro" id="IPR013221">
    <property type="entry name" value="Mur_ligase_cen"/>
</dbReference>
<dbReference type="Pfam" id="PF08245">
    <property type="entry name" value="Mur_ligase_M"/>
    <property type="match status" value="1"/>
</dbReference>